<organism evidence="2 3">
    <name type="scientific">Fictibacillus phosphorivorans</name>
    <dbReference type="NCBI Taxonomy" id="1221500"/>
    <lineage>
        <taxon>Bacteria</taxon>
        <taxon>Bacillati</taxon>
        <taxon>Bacillota</taxon>
        <taxon>Bacilli</taxon>
        <taxon>Bacillales</taxon>
        <taxon>Fictibacillaceae</taxon>
        <taxon>Fictibacillus</taxon>
    </lineage>
</organism>
<reference evidence="3" key="1">
    <citation type="submission" date="2016-01" db="EMBL/GenBank/DDBJ databases">
        <title>Draft genome of Chromobacterium sp. F49.</title>
        <authorList>
            <person name="Hong K.W."/>
        </authorList>
    </citation>
    <scope>NUCLEOTIDE SEQUENCE [LARGE SCALE GENOMIC DNA]</scope>
    <source>
        <strain evidence="3">P7IIIA</strain>
    </source>
</reference>
<dbReference type="InterPro" id="IPR029044">
    <property type="entry name" value="Nucleotide-diphossugar_trans"/>
</dbReference>
<dbReference type="InterPro" id="IPR001173">
    <property type="entry name" value="Glyco_trans_2-like"/>
</dbReference>
<name>A0A163PEK8_9BACL</name>
<protein>
    <recommendedName>
        <fullName evidence="1">Glycosyltransferase 2-like domain-containing protein</fullName>
    </recommendedName>
</protein>
<gene>
    <name evidence="2" type="ORF">AWM68_15425</name>
</gene>
<proteinExistence type="predicted"/>
<dbReference type="CDD" id="cd00761">
    <property type="entry name" value="Glyco_tranf_GTA_type"/>
    <property type="match status" value="1"/>
</dbReference>
<keyword evidence="3" id="KW-1185">Reference proteome</keyword>
<dbReference type="SUPFAM" id="SSF53448">
    <property type="entry name" value="Nucleotide-diphospho-sugar transferases"/>
    <property type="match status" value="1"/>
</dbReference>
<comment type="caution">
    <text evidence="2">The sequence shown here is derived from an EMBL/GenBank/DDBJ whole genome shotgun (WGS) entry which is preliminary data.</text>
</comment>
<accession>A0A163PEK8</accession>
<dbReference type="EMBL" id="LRFC01000039">
    <property type="protein sequence ID" value="KZE63404.1"/>
    <property type="molecule type" value="Genomic_DNA"/>
</dbReference>
<dbReference type="Gene3D" id="3.90.550.10">
    <property type="entry name" value="Spore Coat Polysaccharide Biosynthesis Protein SpsA, Chain A"/>
    <property type="match status" value="1"/>
</dbReference>
<evidence type="ECO:0000259" key="1">
    <source>
        <dbReference type="Pfam" id="PF00535"/>
    </source>
</evidence>
<evidence type="ECO:0000313" key="3">
    <source>
        <dbReference type="Proteomes" id="UP000076567"/>
    </source>
</evidence>
<dbReference type="AlphaFoldDB" id="A0A163PEK8"/>
<feature type="domain" description="Glycosyltransferase 2-like" evidence="1">
    <location>
        <begin position="12"/>
        <end position="128"/>
    </location>
</feature>
<dbReference type="Pfam" id="PF00535">
    <property type="entry name" value="Glycos_transf_2"/>
    <property type="match status" value="1"/>
</dbReference>
<dbReference type="RefSeq" id="WP_066245928.1">
    <property type="nucleotide sequence ID" value="NZ_LRFC01000039.1"/>
</dbReference>
<sequence length="234" mass="27252">MVSVITCTIRDHCMDNIFQNYNNQTFEPKELIIILNHDGMDIKKWKEKALEYKNISVYQLPQNSSLGACINFAVEKARFDLVANFEDDDYYSSSYLEKSVQNLRKLDVDVIGKTSVYIYLKNRQILAVFNPDNENQFVNDQKSFAKQYLQGGTLVFKKIVHEKVKFADQIKELDRVFTMDCVKSGFKVYSSSKDDFVYIRNDDEGQHTWKVPVDVIISVSKIIANTKNFKDYIE</sequence>
<evidence type="ECO:0000313" key="2">
    <source>
        <dbReference type="EMBL" id="KZE63404.1"/>
    </source>
</evidence>
<dbReference type="Proteomes" id="UP000076567">
    <property type="component" value="Unassembled WGS sequence"/>
</dbReference>